<feature type="domain" description="R13L1/DRL21-like LRR repeat region" evidence="6">
    <location>
        <begin position="758"/>
        <end position="895"/>
    </location>
</feature>
<keyword evidence="2" id="KW-0611">Plant defense</keyword>
<dbReference type="PANTHER" id="PTHR23155:SF1058">
    <property type="entry name" value="OS11G0668100 PROTEIN"/>
    <property type="match status" value="1"/>
</dbReference>
<dbReference type="GO" id="GO:0002758">
    <property type="term" value="P:innate immune response-activating signaling pathway"/>
    <property type="evidence" value="ECO:0007669"/>
    <property type="project" value="UniProtKB-ARBA"/>
</dbReference>
<dbReference type="GO" id="GO:0009626">
    <property type="term" value="P:plant-type hypersensitive response"/>
    <property type="evidence" value="ECO:0007669"/>
    <property type="project" value="UniProtKB-ARBA"/>
</dbReference>
<feature type="compositionally biased region" description="Polar residues" evidence="3">
    <location>
        <begin position="153"/>
        <end position="172"/>
    </location>
</feature>
<name>A0A9R0R625_TRITD</name>
<dbReference type="Proteomes" id="UP000324705">
    <property type="component" value="Chromosome 1B"/>
</dbReference>
<accession>A0A9R0R625</accession>
<sequence length="984" mass="111703">MLIEGVAWGISVIGWILSPLISKLVDKVLSHVSYDKSNELDRLLTDVLPRLTLTLQGACKVQNKKHFEGIVNKLKSAFYKTEDILDEFEYIRHQKELNAKKSLLEEREKENPNITPGVEVGPSDSKMKGKRKVNLFAGYSKKSRAANEAEVCPNSSTTMLPGSQSANPTPTPTAENIWAEPSLTVPGPLRKRLTDNILEIEELIRKAQGMLELAEPSSKDETITTRNIRTPTTSTSTVKVTGRDEDLKRITASLRVTNVHDNHCFSVIGLHGISGSGKTILAQHVCKYEKGIEHFELVMWIHVTRNYSVRDIFMQMFELASGGTCTEYKNLEILEKELADKIKDKRFLLVLDDIWCNKDADTKQLPRLLSPFEGGKRGSKILATSQNVNAFSDLGPDVTYTASAISTLDDEVLLDILMHYALGPAEAKNADEDQLRSIGADIVKKLNGSPLAASTVGGTLRKRKEIEFWRDLEKMDLLKETRGPLWLSYQHLDEKVRRCFAYCSIFPRRHPLRRDDLVKLWVAEGFIQTDADEDMDVVGRDYFHELVAASFLQPGVGDWYVVHDLMHGIAVDVAGRDCFRKENPSHKVHRDVRHLYVSGTAMVTQEIYELENLRTLIIDDGERSAEVETDFFKILFENIFKKLQKLRVLLVRSQDPELVLDIPETVGQLKYLRYLGLGIFEAKLTVPETVQQLYHLQVLEFGEVCVVKVSPGMIISNLTNLRHILGHLLAVMFRNIGRLTSLQTLQEFHVGKGQGYGLDQLKDLNKLRGSLAIENLENVEGKVRAEEGKLADKIHLTGLKLRWKDSRIQYRRSDKPVDPNVQEEVLEALCPPKDLKSLEISCYRSQRYPSWMVDKQKDGPMFLQKLELSFCPMCKPAPEIFQVFTKLRKFTISNCMGWDRLPANLKDLKLLESLKIQNCKGITSLPDLPASLKKFELLALDQQFMESCERKDSSDWKKLEHVKEKIIEPSPLLGSTLAKWQELD</sequence>
<dbReference type="SUPFAM" id="SSF52540">
    <property type="entry name" value="P-loop containing nucleoside triphosphate hydrolases"/>
    <property type="match status" value="1"/>
</dbReference>
<dbReference type="Gene3D" id="1.10.10.10">
    <property type="entry name" value="Winged helix-like DNA-binding domain superfamily/Winged helix DNA-binding domain"/>
    <property type="match status" value="1"/>
</dbReference>
<dbReference type="SUPFAM" id="SSF52058">
    <property type="entry name" value="L domain-like"/>
    <property type="match status" value="1"/>
</dbReference>
<feature type="domain" description="NB-ARC" evidence="4">
    <location>
        <begin position="265"/>
        <end position="394"/>
    </location>
</feature>
<dbReference type="Gene3D" id="3.80.10.10">
    <property type="entry name" value="Ribonuclease Inhibitor"/>
    <property type="match status" value="1"/>
</dbReference>
<dbReference type="Gene3D" id="3.40.50.300">
    <property type="entry name" value="P-loop containing nucleotide triphosphate hydrolases"/>
    <property type="match status" value="1"/>
</dbReference>
<dbReference type="Pfam" id="PF23559">
    <property type="entry name" value="WHD_DRP"/>
    <property type="match status" value="1"/>
</dbReference>
<dbReference type="Gramene" id="TRITD1Bv1G218440.1">
    <property type="protein sequence ID" value="TRITD1Bv1G218440.1"/>
    <property type="gene ID" value="TRITD1Bv1G218440"/>
</dbReference>
<evidence type="ECO:0000256" key="1">
    <source>
        <dbReference type="ARBA" id="ARBA00022737"/>
    </source>
</evidence>
<gene>
    <name evidence="7" type="ORF">TRITD_1Bv1G218440</name>
</gene>
<dbReference type="InterPro" id="IPR036388">
    <property type="entry name" value="WH-like_DNA-bd_sf"/>
</dbReference>
<organism evidence="7 8">
    <name type="scientific">Triticum turgidum subsp. durum</name>
    <name type="common">Durum wheat</name>
    <name type="synonym">Triticum durum</name>
    <dbReference type="NCBI Taxonomy" id="4567"/>
    <lineage>
        <taxon>Eukaryota</taxon>
        <taxon>Viridiplantae</taxon>
        <taxon>Streptophyta</taxon>
        <taxon>Embryophyta</taxon>
        <taxon>Tracheophyta</taxon>
        <taxon>Spermatophyta</taxon>
        <taxon>Magnoliopsida</taxon>
        <taxon>Liliopsida</taxon>
        <taxon>Poales</taxon>
        <taxon>Poaceae</taxon>
        <taxon>BOP clade</taxon>
        <taxon>Pooideae</taxon>
        <taxon>Triticodae</taxon>
        <taxon>Triticeae</taxon>
        <taxon>Triticinae</taxon>
        <taxon>Triticum</taxon>
    </lineage>
</organism>
<feature type="region of interest" description="Disordered" evidence="3">
    <location>
        <begin position="151"/>
        <end position="172"/>
    </location>
</feature>
<dbReference type="InterPro" id="IPR044974">
    <property type="entry name" value="Disease_R_plants"/>
</dbReference>
<dbReference type="InterPro" id="IPR032675">
    <property type="entry name" value="LRR_dom_sf"/>
</dbReference>
<dbReference type="PRINTS" id="PR00364">
    <property type="entry name" value="DISEASERSIST"/>
</dbReference>
<dbReference type="Gene3D" id="1.10.8.430">
    <property type="entry name" value="Helical domain of apoptotic protease-activating factors"/>
    <property type="match status" value="1"/>
</dbReference>
<evidence type="ECO:0000259" key="4">
    <source>
        <dbReference type="Pfam" id="PF00931"/>
    </source>
</evidence>
<evidence type="ECO:0000313" key="7">
    <source>
        <dbReference type="EMBL" id="VAH23275.1"/>
    </source>
</evidence>
<dbReference type="FunFam" id="1.10.10.10:FF:000322">
    <property type="entry name" value="Probable disease resistance protein At1g63360"/>
    <property type="match status" value="1"/>
</dbReference>
<keyword evidence="8" id="KW-1185">Reference proteome</keyword>
<evidence type="ECO:0000256" key="3">
    <source>
        <dbReference type="SAM" id="MobiDB-lite"/>
    </source>
</evidence>
<dbReference type="PANTHER" id="PTHR23155">
    <property type="entry name" value="DISEASE RESISTANCE PROTEIN RP"/>
    <property type="match status" value="1"/>
</dbReference>
<feature type="domain" description="Disease resistance protein winged helix" evidence="5">
    <location>
        <begin position="505"/>
        <end position="570"/>
    </location>
</feature>
<keyword evidence="1" id="KW-0677">Repeat</keyword>
<dbReference type="Pfam" id="PF00931">
    <property type="entry name" value="NB-ARC"/>
    <property type="match status" value="1"/>
</dbReference>
<dbReference type="InterPro" id="IPR027417">
    <property type="entry name" value="P-loop_NTPase"/>
</dbReference>
<reference evidence="7 8" key="1">
    <citation type="submission" date="2017-09" db="EMBL/GenBank/DDBJ databases">
        <authorList>
            <consortium name="International Durum Wheat Genome Sequencing Consortium (IDWGSC)"/>
            <person name="Milanesi L."/>
        </authorList>
    </citation>
    <scope>NUCLEOTIDE SEQUENCE [LARGE SCALE GENOMIC DNA]</scope>
    <source>
        <strain evidence="8">cv. Svevo</strain>
    </source>
</reference>
<evidence type="ECO:0000256" key="2">
    <source>
        <dbReference type="ARBA" id="ARBA00022821"/>
    </source>
</evidence>
<dbReference type="InterPro" id="IPR042197">
    <property type="entry name" value="Apaf_helical"/>
</dbReference>
<dbReference type="OMA" id="FMYYALE"/>
<dbReference type="InterPro" id="IPR058922">
    <property type="entry name" value="WHD_DRP"/>
</dbReference>
<dbReference type="AlphaFoldDB" id="A0A9R0R625"/>
<dbReference type="GO" id="GO:0042742">
    <property type="term" value="P:defense response to bacterium"/>
    <property type="evidence" value="ECO:0007669"/>
    <property type="project" value="UniProtKB-ARBA"/>
</dbReference>
<proteinExistence type="predicted"/>
<dbReference type="InterPro" id="IPR056789">
    <property type="entry name" value="LRR_R13L1-DRL21"/>
</dbReference>
<evidence type="ECO:0008006" key="9">
    <source>
        <dbReference type="Google" id="ProtNLM"/>
    </source>
</evidence>
<protein>
    <recommendedName>
        <fullName evidence="9">NB-ARC domain-containing protein</fullName>
    </recommendedName>
</protein>
<feature type="region of interest" description="Disordered" evidence="3">
    <location>
        <begin position="107"/>
        <end position="127"/>
    </location>
</feature>
<evidence type="ECO:0000259" key="6">
    <source>
        <dbReference type="Pfam" id="PF25019"/>
    </source>
</evidence>
<dbReference type="InterPro" id="IPR002182">
    <property type="entry name" value="NB-ARC"/>
</dbReference>
<evidence type="ECO:0000313" key="8">
    <source>
        <dbReference type="Proteomes" id="UP000324705"/>
    </source>
</evidence>
<dbReference type="GO" id="GO:0043531">
    <property type="term" value="F:ADP binding"/>
    <property type="evidence" value="ECO:0007669"/>
    <property type="project" value="InterPro"/>
</dbReference>
<dbReference type="EMBL" id="LT934112">
    <property type="protein sequence ID" value="VAH23275.1"/>
    <property type="molecule type" value="Genomic_DNA"/>
</dbReference>
<evidence type="ECO:0000259" key="5">
    <source>
        <dbReference type="Pfam" id="PF23559"/>
    </source>
</evidence>
<dbReference type="Pfam" id="PF25019">
    <property type="entry name" value="LRR_R13L1-DRL21"/>
    <property type="match status" value="1"/>
</dbReference>